<dbReference type="Proteomes" id="UP001596422">
    <property type="component" value="Unassembled WGS sequence"/>
</dbReference>
<keyword evidence="2" id="KW-1185">Reference proteome</keyword>
<proteinExistence type="predicted"/>
<dbReference type="RefSeq" id="WP_379913713.1">
    <property type="nucleotide sequence ID" value="NZ_JBHSWE010000002.1"/>
</dbReference>
<organism evidence="1 2">
    <name type="scientific">Marinobacterium aestuariivivens</name>
    <dbReference type="NCBI Taxonomy" id="1698799"/>
    <lineage>
        <taxon>Bacteria</taxon>
        <taxon>Pseudomonadati</taxon>
        <taxon>Pseudomonadota</taxon>
        <taxon>Gammaproteobacteria</taxon>
        <taxon>Oceanospirillales</taxon>
        <taxon>Oceanospirillaceae</taxon>
        <taxon>Marinobacterium</taxon>
    </lineage>
</organism>
<gene>
    <name evidence="1" type="ORF">ACFQDL_31270</name>
</gene>
<accession>A0ABW2A990</accession>
<evidence type="ECO:0000313" key="2">
    <source>
        <dbReference type="Proteomes" id="UP001596422"/>
    </source>
</evidence>
<reference evidence="2" key="1">
    <citation type="journal article" date="2019" name="Int. J. Syst. Evol. Microbiol.">
        <title>The Global Catalogue of Microorganisms (GCM) 10K type strain sequencing project: providing services to taxonomists for standard genome sequencing and annotation.</title>
        <authorList>
            <consortium name="The Broad Institute Genomics Platform"/>
            <consortium name="The Broad Institute Genome Sequencing Center for Infectious Disease"/>
            <person name="Wu L."/>
            <person name="Ma J."/>
        </authorList>
    </citation>
    <scope>NUCLEOTIDE SEQUENCE [LARGE SCALE GENOMIC DNA]</scope>
    <source>
        <strain evidence="2">NBRC 111756</strain>
    </source>
</reference>
<protein>
    <recommendedName>
        <fullName evidence="3">HNH endonuclease 5 domain-containing protein</fullName>
    </recommendedName>
</protein>
<evidence type="ECO:0000313" key="1">
    <source>
        <dbReference type="EMBL" id="MFC6674081.1"/>
    </source>
</evidence>
<name>A0ABW2A990_9GAMM</name>
<evidence type="ECO:0008006" key="3">
    <source>
        <dbReference type="Google" id="ProtNLM"/>
    </source>
</evidence>
<comment type="caution">
    <text evidence="1">The sequence shown here is derived from an EMBL/GenBank/DDBJ whole genome shotgun (WGS) entry which is preliminary data.</text>
</comment>
<dbReference type="EMBL" id="JBHSWE010000002">
    <property type="protein sequence ID" value="MFC6674081.1"/>
    <property type="molecule type" value="Genomic_DNA"/>
</dbReference>
<sequence>MACKGCDRDIKLIKAHAIPEAFFVGLRNEQDPPRVITDTAGVFPKRAPIGIYDNGILCRDCEDMFQKVDDYGQKLLLQDEENHVELKHNGRVDGYKVEQVDYKLLKLFVLSVLWRASVSTQPFYAKVALGPYEEEIKKLIWSSDAGKNDQFSFVVSKFRGAGVGRTILDPHRERWEGINYYRLYMYGYVFYIKVDKRPTPKLFRDFVLFDGEPLIIIGRDIHNSKEYPVMLSVVKKSRS</sequence>